<dbReference type="EMBL" id="KL648659">
    <property type="protein sequence ID" value="KEY66367.1"/>
    <property type="molecule type" value="Genomic_DNA"/>
</dbReference>
<evidence type="ECO:0000313" key="3">
    <source>
        <dbReference type="Proteomes" id="UP000028045"/>
    </source>
</evidence>
<sequence>MGFFAELQVILLSLFSPWEFMGVSLSYLPGTFGHLIRNRDFQTITSWSRLQDAWFSAFWAWAGPRIREGNADKIVALFDGRVTGATMTAAPLHAPLNGTVLDIGPGLGFWVDVYARINKERGESKEGGLKIYGIEPNVELHAALRQNIDRVGLGDKYHVVPAGIQSLVNVDKQNSTFAPIEKGSVDCIVTLLCLCSIPEPGKNIAELYQYLKKGGRWYLYEHVEVQGNWMMSLYQRFLNIFWPIALGGCQLCRNTEEHLRRAGPWEKFDIAQPPDEQWYEAVPHRFGVLQK</sequence>
<keyword evidence="3" id="KW-1185">Reference proteome</keyword>
<dbReference type="CDD" id="cd02440">
    <property type="entry name" value="AdoMet_MTases"/>
    <property type="match status" value="1"/>
</dbReference>
<dbReference type="HOGENOM" id="CLU_037990_6_0_1"/>
<protein>
    <recommendedName>
        <fullName evidence="4">Methyltransferase type 11 domain-containing protein</fullName>
    </recommendedName>
</protein>
<dbReference type="AlphaFoldDB" id="A0A084AM38"/>
<dbReference type="InterPro" id="IPR052356">
    <property type="entry name" value="Thiol_S-MT"/>
</dbReference>
<reference evidence="2 3" key="1">
    <citation type="journal article" date="2014" name="BMC Genomics">
        <title>Comparative genome sequencing reveals chemotype-specific gene clusters in the toxigenic black mold Stachybotrys.</title>
        <authorList>
            <person name="Semeiks J."/>
            <person name="Borek D."/>
            <person name="Otwinowski Z."/>
            <person name="Grishin N.V."/>
        </authorList>
    </citation>
    <scope>NUCLEOTIDE SEQUENCE [LARGE SCALE GENOMIC DNA]</scope>
    <source>
        <strain evidence="3">CBS 109288 / IBT 7711</strain>
    </source>
</reference>
<organism evidence="2 3">
    <name type="scientific">Stachybotrys chartarum (strain CBS 109288 / IBT 7711)</name>
    <name type="common">Toxic black mold</name>
    <name type="synonym">Stilbospora chartarum</name>
    <dbReference type="NCBI Taxonomy" id="1280523"/>
    <lineage>
        <taxon>Eukaryota</taxon>
        <taxon>Fungi</taxon>
        <taxon>Dikarya</taxon>
        <taxon>Ascomycota</taxon>
        <taxon>Pezizomycotina</taxon>
        <taxon>Sordariomycetes</taxon>
        <taxon>Hypocreomycetidae</taxon>
        <taxon>Hypocreales</taxon>
        <taxon>Stachybotryaceae</taxon>
        <taxon>Stachybotrys</taxon>
    </lineage>
</organism>
<gene>
    <name evidence="2" type="ORF">S7711_05801</name>
</gene>
<keyword evidence="1" id="KW-0732">Signal</keyword>
<dbReference type="PANTHER" id="PTHR45036">
    <property type="entry name" value="METHYLTRANSFERASE LIKE 7B"/>
    <property type="match status" value="1"/>
</dbReference>
<dbReference type="Pfam" id="PF13489">
    <property type="entry name" value="Methyltransf_23"/>
    <property type="match status" value="1"/>
</dbReference>
<dbReference type="SUPFAM" id="SSF53335">
    <property type="entry name" value="S-adenosyl-L-methionine-dependent methyltransferases"/>
    <property type="match status" value="1"/>
</dbReference>
<name>A0A084AM38_STACB</name>
<feature type="chain" id="PRO_5001770931" description="Methyltransferase type 11 domain-containing protein" evidence="1">
    <location>
        <begin position="34"/>
        <end position="291"/>
    </location>
</feature>
<dbReference type="Gene3D" id="3.40.50.150">
    <property type="entry name" value="Vaccinia Virus protein VP39"/>
    <property type="match status" value="1"/>
</dbReference>
<accession>A0A084AM38</accession>
<dbReference type="OrthoDB" id="540004at2759"/>
<evidence type="ECO:0000256" key="1">
    <source>
        <dbReference type="SAM" id="SignalP"/>
    </source>
</evidence>
<feature type="signal peptide" evidence="1">
    <location>
        <begin position="1"/>
        <end position="33"/>
    </location>
</feature>
<proteinExistence type="predicted"/>
<evidence type="ECO:0000313" key="2">
    <source>
        <dbReference type="EMBL" id="KEY66367.1"/>
    </source>
</evidence>
<dbReference type="PANTHER" id="PTHR45036:SF1">
    <property type="entry name" value="METHYLTRANSFERASE LIKE 7A"/>
    <property type="match status" value="1"/>
</dbReference>
<evidence type="ECO:0008006" key="4">
    <source>
        <dbReference type="Google" id="ProtNLM"/>
    </source>
</evidence>
<dbReference type="InterPro" id="IPR029063">
    <property type="entry name" value="SAM-dependent_MTases_sf"/>
</dbReference>
<dbReference type="Proteomes" id="UP000028045">
    <property type="component" value="Unassembled WGS sequence"/>
</dbReference>